<dbReference type="RefSeq" id="XP_031753486.1">
    <property type="nucleotide sequence ID" value="XM_031897626.1"/>
</dbReference>
<feature type="compositionally biased region" description="Gly residues" evidence="10">
    <location>
        <begin position="40"/>
        <end position="51"/>
    </location>
</feature>
<evidence type="ECO:0000256" key="6">
    <source>
        <dbReference type="ARBA" id="ARBA00023212"/>
    </source>
</evidence>
<dbReference type="Pfam" id="PF10174">
    <property type="entry name" value="Cast"/>
    <property type="match status" value="1"/>
</dbReference>
<feature type="coiled-coil region" evidence="9">
    <location>
        <begin position="151"/>
        <end position="178"/>
    </location>
</feature>
<dbReference type="CTD" id="23085"/>
<feature type="region of interest" description="Disordered" evidence="10">
    <location>
        <begin position="971"/>
        <end position="1036"/>
    </location>
</feature>
<dbReference type="Proteomes" id="UP000008143">
    <property type="component" value="Chromosome 3"/>
</dbReference>
<evidence type="ECO:0000256" key="7">
    <source>
        <dbReference type="ARBA" id="ARBA00023273"/>
    </source>
</evidence>
<evidence type="ECO:0000313" key="12">
    <source>
        <dbReference type="RefSeq" id="XP_031753486.1"/>
    </source>
</evidence>
<dbReference type="GO" id="GO:0030424">
    <property type="term" value="C:axon"/>
    <property type="evidence" value="ECO:0007669"/>
    <property type="project" value="UniProtKB-SubCell"/>
</dbReference>
<feature type="compositionally biased region" description="Basic and acidic residues" evidence="10">
    <location>
        <begin position="973"/>
        <end position="987"/>
    </location>
</feature>
<dbReference type="SUPFAM" id="SSF90257">
    <property type="entry name" value="Myosin rod fragments"/>
    <property type="match status" value="1"/>
</dbReference>
<dbReference type="PANTHER" id="PTHR18861:SF1">
    <property type="entry name" value="ELKS_RAB6-INTERACTING_CAST FAMILY MEMBER 1"/>
    <property type="match status" value="1"/>
</dbReference>
<feature type="compositionally biased region" description="Acidic residues" evidence="10">
    <location>
        <begin position="1027"/>
        <end position="1036"/>
    </location>
</feature>
<comment type="subcellular location">
    <subcellularLocation>
        <location evidence="1">Cytoplasm</location>
        <location evidence="1">Cytoskeleton</location>
    </subcellularLocation>
    <subcellularLocation>
        <location evidence="8">Presynapse</location>
    </subcellularLocation>
</comment>
<feature type="coiled-coil region" evidence="9">
    <location>
        <begin position="336"/>
        <end position="719"/>
    </location>
</feature>
<feature type="coiled-coil region" evidence="9">
    <location>
        <begin position="744"/>
        <end position="802"/>
    </location>
</feature>
<feature type="compositionally biased region" description="Low complexity" evidence="10">
    <location>
        <begin position="1"/>
        <end position="28"/>
    </location>
</feature>
<keyword evidence="4" id="KW-0770">Synapse</keyword>
<dbReference type="PANTHER" id="PTHR18861">
    <property type="entry name" value="ELKS/RAB6-INTERACTING/CAST PROTEIN"/>
    <property type="match status" value="1"/>
</dbReference>
<organism evidence="11 12">
    <name type="scientific">Xenopus tropicalis</name>
    <name type="common">Western clawed frog</name>
    <name type="synonym">Silurana tropicalis</name>
    <dbReference type="NCBI Taxonomy" id="8364"/>
    <lineage>
        <taxon>Eukaryota</taxon>
        <taxon>Metazoa</taxon>
        <taxon>Chordata</taxon>
        <taxon>Craniata</taxon>
        <taxon>Vertebrata</taxon>
        <taxon>Euteleostomi</taxon>
        <taxon>Amphibia</taxon>
        <taxon>Batrachia</taxon>
        <taxon>Anura</taxon>
        <taxon>Pipoidea</taxon>
        <taxon>Pipidae</taxon>
        <taxon>Xenopodinae</taxon>
        <taxon>Xenopus</taxon>
        <taxon>Silurana</taxon>
    </lineage>
</organism>
<evidence type="ECO:0000313" key="11">
    <source>
        <dbReference type="Proteomes" id="UP000008143"/>
    </source>
</evidence>
<gene>
    <name evidence="12 13" type="primary">erc1</name>
</gene>
<keyword evidence="7" id="KW-0966">Cell projection</keyword>
<keyword evidence="6" id="KW-0206">Cytoskeleton</keyword>
<keyword evidence="5 9" id="KW-0175">Coiled coil</keyword>
<protein>
    <submittedName>
        <fullName evidence="12">ELKS/Rab6-interacting/CAST family member 1 isoform X9</fullName>
    </submittedName>
</protein>
<evidence type="ECO:0000256" key="4">
    <source>
        <dbReference type="ARBA" id="ARBA00023018"/>
    </source>
</evidence>
<accession>A0A8J1JA03</accession>
<sequence>MYGSSRSVGKVESSSQSPGRSPRLPRSPRLGHRRTNSTGGSSGGPPGGGSGKTLSMENIQSLNAAYATASPMYLSDHEIVGGDTPKSTMTLGRSGGRLPYGVRMTAMGSSPNIATSGVASDTIAFGDHHLPPVSMASTVPHSLRQARDNTIMDLQAQLKEVLRENDLLRKDVEVKESKLSSSMNSIKTFWSPELKKERALRKDEVSKITVWKEQYRVVQEENQHLQMSIQAMQDELRIQRDLNQLFQQDSVGRLKEPLTGELTEDNFRLLHVEHDRQAKELFLLRKTLEEMELRIDTQKQTLSARDESIKKLLEMLQSKGIPNKVMEEDHERTRRLAEAEMHVHHLDSLLEQKEKENNILREELHRRFENAPDSAKTKALQTVIEMKDSKITSMERGLRDLEDEIQMLKSNGAMSTEEREEEMKQMEVYRSHSKFMKNKVEQLKEELSAKENQAEELRKRVSALQTEQSSIGQVKQELSRKDTELLALQTKLETLNNQFSDSKQHVEVLKESLTAKEQRAAILQTEVDALRLRLEEKETMLNKKTKQIQEMSEEKGTLSGEIHDLKDMLDVKERKVNVLQKKIENLQEQLRDKEKQLSSLKDRVKSLQADTTNTDTALTTLEEALAEKERIIERLKDQRDRDEREKQEELESYKKELKDLKEKVSVLQGDLSEKESSLLDLKEHASTLASSSLKKDSRLKTLEIALEQRKEEFLKLESQLRKHSDGLPLTGKAALELAQEAKSNPETNERFQQMERDVTRYREEVGKSQAEVDRLLDILKEMENEKNEKDTKIAELESLTSRQIKDQNKKVATLKHKEQVEKKKNAQLLDEARRREDNLTDSSQQLQDVMRQKDDRIEELEEALRESVQITAEREMVLAQEESARNNYQKQVEELMSAMEKVKQELESMKAKLSSTQQSLAEKEIHLTNLRAERRKHLEEVLEMKQEALLAAISEKDANIALLELSSSKKKKTQDEVASLKREKDRLVQQLKQQTQNRMKLMADNYEGDHMKCSAHSNQTNHKPSPDQDDEEGIWA</sequence>
<keyword evidence="3" id="KW-0597">Phosphoprotein</keyword>
<evidence type="ECO:0000313" key="13">
    <source>
        <dbReference type="Xenbase" id="XB-GENE-956039"/>
    </source>
</evidence>
<feature type="region of interest" description="Disordered" evidence="10">
    <location>
        <begin position="1"/>
        <end position="55"/>
    </location>
</feature>
<keyword evidence="11" id="KW-1185">Reference proteome</keyword>
<dbReference type="AGR" id="Xenbase:XB-GENE-956039"/>
<dbReference type="Gene3D" id="1.10.287.1490">
    <property type="match status" value="1"/>
</dbReference>
<evidence type="ECO:0000256" key="5">
    <source>
        <dbReference type="ARBA" id="ARBA00023054"/>
    </source>
</evidence>
<dbReference type="InterPro" id="IPR019323">
    <property type="entry name" value="ELKS/CAST"/>
</dbReference>
<name>A0A8J1JA03_XENTR</name>
<evidence type="ECO:0000256" key="8">
    <source>
        <dbReference type="ARBA" id="ARBA00034106"/>
    </source>
</evidence>
<evidence type="ECO:0000256" key="9">
    <source>
        <dbReference type="SAM" id="Coils"/>
    </source>
</evidence>
<dbReference type="GO" id="GO:0098793">
    <property type="term" value="C:presynapse"/>
    <property type="evidence" value="ECO:0007669"/>
    <property type="project" value="UniProtKB-ARBA"/>
</dbReference>
<evidence type="ECO:0000256" key="3">
    <source>
        <dbReference type="ARBA" id="ARBA00022553"/>
    </source>
</evidence>
<evidence type="ECO:0000256" key="1">
    <source>
        <dbReference type="ARBA" id="ARBA00004245"/>
    </source>
</evidence>
<dbReference type="Xenbase" id="XB-GENE-956039">
    <property type="gene designation" value="erc1"/>
</dbReference>
<evidence type="ECO:0000256" key="10">
    <source>
        <dbReference type="SAM" id="MobiDB-lite"/>
    </source>
</evidence>
<dbReference type="GO" id="GO:0005856">
    <property type="term" value="C:cytoskeleton"/>
    <property type="evidence" value="ECO:0007669"/>
    <property type="project" value="UniProtKB-SubCell"/>
</dbReference>
<dbReference type="AlphaFoldDB" id="A0A8J1JA03"/>
<proteinExistence type="predicted"/>
<keyword evidence="2" id="KW-0963">Cytoplasm</keyword>
<evidence type="ECO:0000256" key="2">
    <source>
        <dbReference type="ARBA" id="ARBA00022490"/>
    </source>
</evidence>
<dbReference type="GeneID" id="100145199"/>
<reference evidence="12" key="1">
    <citation type="submission" date="2025-08" db="UniProtKB">
        <authorList>
            <consortium name="RefSeq"/>
        </authorList>
    </citation>
    <scope>IDENTIFICATION</scope>
    <source>
        <strain evidence="12">Nigerian</strain>
        <tissue evidence="12">Liver and blood</tissue>
    </source>
</reference>